<evidence type="ECO:0000313" key="2">
    <source>
        <dbReference type="Proteomes" id="UP000611708"/>
    </source>
</evidence>
<comment type="caution">
    <text evidence="1">The sequence shown here is derived from an EMBL/GenBank/DDBJ whole genome shotgun (WGS) entry which is preliminary data.</text>
</comment>
<name>A0ABS0HQG5_9HYPH</name>
<proteinExistence type="predicted"/>
<organism evidence="1 2">
    <name type="scientific">Microvirga terrestris</name>
    <dbReference type="NCBI Taxonomy" id="2791024"/>
    <lineage>
        <taxon>Bacteria</taxon>
        <taxon>Pseudomonadati</taxon>
        <taxon>Pseudomonadota</taxon>
        <taxon>Alphaproteobacteria</taxon>
        <taxon>Hyphomicrobiales</taxon>
        <taxon>Methylobacteriaceae</taxon>
        <taxon>Microvirga</taxon>
    </lineage>
</organism>
<reference evidence="1 2" key="1">
    <citation type="submission" date="2020-11" db="EMBL/GenBank/DDBJ databases">
        <authorList>
            <person name="Kim M.K."/>
        </authorList>
    </citation>
    <scope>NUCLEOTIDE SEQUENCE [LARGE SCALE GENOMIC DNA]</scope>
    <source>
        <strain evidence="1 2">BT290</strain>
    </source>
</reference>
<dbReference type="RefSeq" id="WP_196263069.1">
    <property type="nucleotide sequence ID" value="NZ_JADQDN010000002.1"/>
</dbReference>
<dbReference type="Proteomes" id="UP000611708">
    <property type="component" value="Unassembled WGS sequence"/>
</dbReference>
<keyword evidence="2" id="KW-1185">Reference proteome</keyword>
<sequence>MKNMTGGEPLAWIRGMRVMKDSAIAPEIADLYATLETILKIIGRSWLSEEWRLEDIRLLTQETLTKRGSLDDAERAKAIIQTRLRMKANSEAPLSPQRNQGLPT</sequence>
<gene>
    <name evidence="1" type="ORF">I2H36_06650</name>
</gene>
<accession>A0ABS0HQG5</accession>
<evidence type="ECO:0000313" key="1">
    <source>
        <dbReference type="EMBL" id="MBF9195708.1"/>
    </source>
</evidence>
<dbReference type="EMBL" id="JADQDN010000002">
    <property type="protein sequence ID" value="MBF9195708.1"/>
    <property type="molecule type" value="Genomic_DNA"/>
</dbReference>
<protein>
    <submittedName>
        <fullName evidence="1">Uncharacterized protein</fullName>
    </submittedName>
</protein>